<feature type="compositionally biased region" description="Polar residues" evidence="3">
    <location>
        <begin position="117"/>
        <end position="127"/>
    </location>
</feature>
<dbReference type="InterPro" id="IPR058564">
    <property type="entry name" value="TPR_TRAPPC9_Trs120"/>
</dbReference>
<dbReference type="PANTHER" id="PTHR21512">
    <property type="entry name" value="TRAFFICKING PROTEIN PARTICLE COMPLEX SUBUNIT 9"/>
    <property type="match status" value="1"/>
</dbReference>
<keyword evidence="2" id="KW-0333">Golgi apparatus</keyword>
<dbReference type="InterPro" id="IPR013935">
    <property type="entry name" value="Trs120_TRAPPC9"/>
</dbReference>
<organism evidence="7 8">
    <name type="scientific">Meripilus lineatus</name>
    <dbReference type="NCBI Taxonomy" id="2056292"/>
    <lineage>
        <taxon>Eukaryota</taxon>
        <taxon>Fungi</taxon>
        <taxon>Dikarya</taxon>
        <taxon>Basidiomycota</taxon>
        <taxon>Agaricomycotina</taxon>
        <taxon>Agaricomycetes</taxon>
        <taxon>Polyporales</taxon>
        <taxon>Meripilaceae</taxon>
        <taxon>Meripilus</taxon>
    </lineage>
</organism>
<dbReference type="Pfam" id="PF08626">
    <property type="entry name" value="TRAPPC9-Trs120"/>
    <property type="match status" value="1"/>
</dbReference>
<evidence type="ECO:0000256" key="2">
    <source>
        <dbReference type="ARBA" id="ARBA00023034"/>
    </source>
</evidence>
<feature type="compositionally biased region" description="Polar residues" evidence="3">
    <location>
        <begin position="141"/>
        <end position="164"/>
    </location>
</feature>
<dbReference type="InterPro" id="IPR058563">
    <property type="entry name" value="Trs120_TRAPPC9_N"/>
</dbReference>
<feature type="region of interest" description="Disordered" evidence="3">
    <location>
        <begin position="104"/>
        <end position="166"/>
    </location>
</feature>
<dbReference type="InterPro" id="IPR058565">
    <property type="entry name" value="Ig_TRAPPC9_Trs120_1st"/>
</dbReference>
<evidence type="ECO:0000313" key="8">
    <source>
        <dbReference type="Proteomes" id="UP001212997"/>
    </source>
</evidence>
<feature type="domain" description="Trs120/TRAPPC9 TPR region" evidence="5">
    <location>
        <begin position="252"/>
        <end position="571"/>
    </location>
</feature>
<evidence type="ECO:0000259" key="5">
    <source>
        <dbReference type="Pfam" id="PF26251"/>
    </source>
</evidence>
<comment type="subcellular location">
    <subcellularLocation>
        <location evidence="1">Golgi apparatus</location>
    </subcellularLocation>
</comment>
<evidence type="ECO:0000256" key="1">
    <source>
        <dbReference type="ARBA" id="ARBA00004555"/>
    </source>
</evidence>
<dbReference type="Pfam" id="PF26251">
    <property type="entry name" value="TPR_TRAPPC9-Trs120"/>
    <property type="match status" value="1"/>
</dbReference>
<dbReference type="PANTHER" id="PTHR21512:SF5">
    <property type="entry name" value="TRAFFICKING PROTEIN PARTICLE COMPLEX SUBUNIT 9"/>
    <property type="match status" value="1"/>
</dbReference>
<sequence length="1046" mass="114564">MSDLFPAGSTYPLASNCFVFEDSDDNTNLNLGNSLSGLVVIPSMMGNKKIYIGTLIADLCSNILGGFATLVQTLETPLGNEYLNSSMFPILPAISEFPKPLDNEPLSRSSLPPLPSFNSQPELSTPGNMLRAKTPTPLNLKRNSSTGHSLATSPYRHNSMPTSASKKRHNAIGASSSHGRLFKVLGDLFLLAGRSIDASIWYTEAIATAKGPLDSVWQASAMEGLATIPILDAWSSNQNGGTDEKEPWAEIADKLTQAVTLYSKAGASSDPETTYPLLSYLYTRAILRHASLLYSVLSANGWGPIAFSNMFDSGRRQYLSSRKQRDNGPTLSALIRAGNATGVHRSEVAAIATQAHGPWLLHLDSRERISILEAISSVYGALHYRRKEAYVLREVLGSIMDLVVCGREEAGGSRVNGAGLGLHGVNVGGTAAKGFVGIRENDSTEGNDSVLRIVKYVCRVHGVNLESVKLFDASGRAYSRNKEANNGPDSPLDLLDEEEEEILASLDPFGWPELQIGIIREAIAVAEALPDYPSVAQFSLSALKTLHPVMSQGDQHHLFNTAARALATAKRRSDPRTVDYWSGQPIVSLEVLPLPIIRLPIEKPLSVLSQRRSNATPSLTGMTDPFLYNPRKALSGQSQVMLVQNETFEIVATLKNPYIFDLELSSLSLSTTGVRIESKAMPMIVPANSYHPVTIVGKALEAGTLTIRGCKFQAPGGAVREFVLPLSTQEEEEKRSRRRSALECEAGRSKRAGLESRPWKKNASRISTAKTSSTPKSVRFLQCKVVPEQPLLRIRRTSLTHGAVMLYNGEKATFRITLENVTDLKIDFLRLTFEDSTIAPAQQALAEGDLSVFETYETEYDLMHRPVFTWDSKRHPQEIVPGQKVVVSVHCYGKVGCSSGTIHVSYSYVHRPRNSLQEPAEVFHTRQLSYPVLVTVYHMLECHDLDILPYSPDTLTELLRQYGDGDEASGVKARRELLNIDNDAEWCLFSVETRNTYGLPFEVTFERNQPGTPLSFTGQRVSSRQLLKDAPSASTTTLVAPGSTSR</sequence>
<accession>A0AAD5V8U6</accession>
<dbReference type="Pfam" id="PF26280">
    <property type="entry name" value="Ig_TRAPPC9-Trs120_2nd"/>
    <property type="match status" value="1"/>
</dbReference>
<dbReference type="EMBL" id="JANAWD010000053">
    <property type="protein sequence ID" value="KAJ3489074.1"/>
    <property type="molecule type" value="Genomic_DNA"/>
</dbReference>
<keyword evidence="8" id="KW-1185">Reference proteome</keyword>
<comment type="caution">
    <text evidence="7">The sequence shown here is derived from an EMBL/GenBank/DDBJ whole genome shotgun (WGS) entry which is preliminary data.</text>
</comment>
<protein>
    <submittedName>
        <fullName evidence="7">Uncharacterized protein</fullName>
    </submittedName>
</protein>
<evidence type="ECO:0000313" key="7">
    <source>
        <dbReference type="EMBL" id="KAJ3489074.1"/>
    </source>
</evidence>
<feature type="domain" description="Trs120/TRAPPC9 N-terminal" evidence="4">
    <location>
        <begin position="13"/>
        <end position="236"/>
    </location>
</feature>
<reference evidence="7" key="1">
    <citation type="submission" date="2022-07" db="EMBL/GenBank/DDBJ databases">
        <title>Genome Sequence of Physisporinus lineatus.</title>
        <authorList>
            <person name="Buettner E."/>
        </authorList>
    </citation>
    <scope>NUCLEOTIDE SEQUENCE</scope>
    <source>
        <strain evidence="7">VT162</strain>
    </source>
</reference>
<feature type="region of interest" description="Disordered" evidence="3">
    <location>
        <begin position="734"/>
        <end position="771"/>
    </location>
</feature>
<dbReference type="Pfam" id="PF26254">
    <property type="entry name" value="Ig_TRAPPC9-Trs120_1st"/>
    <property type="match status" value="1"/>
</dbReference>
<dbReference type="Proteomes" id="UP001212997">
    <property type="component" value="Unassembled WGS sequence"/>
</dbReference>
<dbReference type="AlphaFoldDB" id="A0AAD5V8U6"/>
<feature type="compositionally biased region" description="Basic and acidic residues" evidence="3">
    <location>
        <begin position="734"/>
        <end position="758"/>
    </location>
</feature>
<dbReference type="GO" id="GO:0005802">
    <property type="term" value="C:trans-Golgi network"/>
    <property type="evidence" value="ECO:0007669"/>
    <property type="project" value="TreeGrafter"/>
</dbReference>
<name>A0AAD5V8U6_9APHY</name>
<proteinExistence type="predicted"/>
<evidence type="ECO:0000259" key="6">
    <source>
        <dbReference type="Pfam" id="PF26254"/>
    </source>
</evidence>
<evidence type="ECO:0000256" key="3">
    <source>
        <dbReference type="SAM" id="MobiDB-lite"/>
    </source>
</evidence>
<feature type="domain" description="Trs120/TRAPPC9 first Ig-like" evidence="6">
    <location>
        <begin position="586"/>
        <end position="788"/>
    </location>
</feature>
<evidence type="ECO:0000259" key="4">
    <source>
        <dbReference type="Pfam" id="PF08626"/>
    </source>
</evidence>
<gene>
    <name evidence="7" type="ORF">NLI96_g2386</name>
</gene>